<dbReference type="PANTHER" id="PTHR21700:SF3">
    <property type="entry name" value="TRANSTHYRETIN-LIKE PROTEIN 5"/>
    <property type="match status" value="1"/>
</dbReference>
<dbReference type="InterPro" id="IPR038479">
    <property type="entry name" value="Transthyretin-like_sf"/>
</dbReference>
<feature type="chain" id="PRO_5044553163" evidence="6">
    <location>
        <begin position="17"/>
        <end position="578"/>
    </location>
</feature>
<dbReference type="Proteomes" id="UP000050794">
    <property type="component" value="Unassembled WGS sequence"/>
</dbReference>
<keyword evidence="8" id="KW-1185">Reference proteome</keyword>
<dbReference type="PANTHER" id="PTHR21700">
    <property type="entry name" value="TRANSTHYRETIN-LIKE FAMILY PROTEIN-RELATED"/>
    <property type="match status" value="1"/>
</dbReference>
<evidence type="ECO:0000256" key="4">
    <source>
        <dbReference type="ARBA" id="ARBA00022729"/>
    </source>
</evidence>
<dbReference type="WBParaSite" id="TCNE_0000729201-mRNA-1">
    <property type="protein sequence ID" value="TCNE_0000729201-mRNA-1"/>
    <property type="gene ID" value="TCNE_0000729201"/>
</dbReference>
<protein>
    <submittedName>
        <fullName evidence="9">Transthyretin-like family protein</fullName>
    </submittedName>
</protein>
<keyword evidence="4 6" id="KW-0732">Signal</keyword>
<dbReference type="GO" id="GO:0009986">
    <property type="term" value="C:cell surface"/>
    <property type="evidence" value="ECO:0007669"/>
    <property type="project" value="InterPro"/>
</dbReference>
<keyword evidence="5" id="KW-1133">Transmembrane helix</keyword>
<reference evidence="9" key="1">
    <citation type="submission" date="2016-06" db="UniProtKB">
        <authorList>
            <consortium name="WormBaseParasite"/>
        </authorList>
    </citation>
    <scope>IDENTIFICATION</scope>
</reference>
<evidence type="ECO:0000313" key="7">
    <source>
        <dbReference type="EMBL" id="VDM38613.1"/>
    </source>
</evidence>
<proteinExistence type="inferred from homology"/>
<evidence type="ECO:0000313" key="8">
    <source>
        <dbReference type="Proteomes" id="UP000050794"/>
    </source>
</evidence>
<evidence type="ECO:0000256" key="1">
    <source>
        <dbReference type="ARBA" id="ARBA00004613"/>
    </source>
</evidence>
<evidence type="ECO:0000256" key="2">
    <source>
        <dbReference type="ARBA" id="ARBA00010112"/>
    </source>
</evidence>
<organism evidence="8 9">
    <name type="scientific">Toxocara canis</name>
    <name type="common">Canine roundworm</name>
    <dbReference type="NCBI Taxonomy" id="6265"/>
    <lineage>
        <taxon>Eukaryota</taxon>
        <taxon>Metazoa</taxon>
        <taxon>Ecdysozoa</taxon>
        <taxon>Nematoda</taxon>
        <taxon>Chromadorea</taxon>
        <taxon>Rhabditida</taxon>
        <taxon>Spirurina</taxon>
        <taxon>Ascaridomorpha</taxon>
        <taxon>Ascaridoidea</taxon>
        <taxon>Toxocaridae</taxon>
        <taxon>Toxocara</taxon>
    </lineage>
</organism>
<dbReference type="Gene3D" id="2.60.40.3330">
    <property type="match status" value="4"/>
</dbReference>
<dbReference type="Pfam" id="PF01060">
    <property type="entry name" value="TTR-52"/>
    <property type="match status" value="4"/>
</dbReference>
<dbReference type="AlphaFoldDB" id="A0A183UFM2"/>
<keyword evidence="5" id="KW-0812">Transmembrane</keyword>
<evidence type="ECO:0000256" key="5">
    <source>
        <dbReference type="SAM" id="Phobius"/>
    </source>
</evidence>
<feature type="transmembrane region" description="Helical" evidence="5">
    <location>
        <begin position="143"/>
        <end position="164"/>
    </location>
</feature>
<keyword evidence="5" id="KW-0472">Membrane</keyword>
<evidence type="ECO:0000313" key="9">
    <source>
        <dbReference type="WBParaSite" id="TCNE_0000729201-mRNA-1"/>
    </source>
</evidence>
<accession>A0A183UFM2</accession>
<dbReference type="EMBL" id="UYWY01019653">
    <property type="protein sequence ID" value="VDM38613.1"/>
    <property type="molecule type" value="Genomic_DNA"/>
</dbReference>
<evidence type="ECO:0000256" key="3">
    <source>
        <dbReference type="ARBA" id="ARBA00022525"/>
    </source>
</evidence>
<dbReference type="InterPro" id="IPR001534">
    <property type="entry name" value="Transthyretin-like"/>
</dbReference>
<name>A0A183UFM2_TOXCA</name>
<gene>
    <name evidence="7" type="ORF">TCNE_LOCUS7292</name>
</gene>
<comment type="similarity">
    <text evidence="2">Belongs to the nematode transthyretin-like family.</text>
</comment>
<feature type="transmembrane region" description="Helical" evidence="5">
    <location>
        <begin position="438"/>
        <end position="457"/>
    </location>
</feature>
<evidence type="ECO:0000256" key="6">
    <source>
        <dbReference type="SAM" id="SignalP"/>
    </source>
</evidence>
<feature type="signal peptide" evidence="6">
    <location>
        <begin position="1"/>
        <end position="16"/>
    </location>
</feature>
<sequence length="578" mass="63542">MFKSLLVLTFIPMALCAVGGLVGRTQSAGVRGILHCNGKPERNVLVKLYDDDRGIDMDDLMGETKTDANGHFEVSGSNAEFTTIDPKINIYHDCNDGWKPCQRRVTIMVPDGYITDGPRAKKFYDAGTIELAGKFSGETRDCVIYFVLLVALVPCALCAVGGLVGRTQSAGVRGTLTCNGKPAKGVLVKLYDDDRGLDMDDLMAEGRTDTQGRFELSGSIAEVTPIDPKLNIYHDCEDGFWPCQRKISVMLPDGYINEGSRVHKFYEAGTIELAELFLQFTNIMATALIHAMLLIMVVHTALCAFGGLVGRTQSAGVRGILLCNGRPEPNVLVKLYDDDRGLDFDDLMAEGRSDSNGRFELSGNNAEVTPIDPKLNIYHDCNDGWWPCQRKISIMIPDSYITVGPRPKEFYDAGTIELSGKYKGETLKLKINLVMNRILLLLSLVPFAFGAFGGLVGRTQSAGATGILLCNGQPATDVLVKMYDDDRGMDLDDFMGETTTDSEGRFEVSGTNAEMSPIDPKINIYHDCEDGWWPCQRKISIMIPDEYITVGTRPKQFYDAGTIELAGEYAGEERDCIH</sequence>
<reference evidence="7 8" key="2">
    <citation type="submission" date="2018-11" db="EMBL/GenBank/DDBJ databases">
        <authorList>
            <consortium name="Pathogen Informatics"/>
        </authorList>
    </citation>
    <scope>NUCLEOTIDE SEQUENCE [LARGE SCALE GENOMIC DNA]</scope>
</reference>
<comment type="subcellular location">
    <subcellularLocation>
        <location evidence="1">Secreted</location>
    </subcellularLocation>
</comment>
<keyword evidence="3" id="KW-0964">Secreted</keyword>
<dbReference type="GO" id="GO:0005576">
    <property type="term" value="C:extracellular region"/>
    <property type="evidence" value="ECO:0007669"/>
    <property type="project" value="UniProtKB-SubCell"/>
</dbReference>